<dbReference type="InterPro" id="IPR052710">
    <property type="entry name" value="CAAX_protease"/>
</dbReference>
<evidence type="ECO:0000256" key="2">
    <source>
        <dbReference type="SAM" id="Phobius"/>
    </source>
</evidence>
<dbReference type="AlphaFoldDB" id="A0A2N7AXE6"/>
<dbReference type="EMBL" id="NIPR01000001">
    <property type="protein sequence ID" value="PMD73773.1"/>
    <property type="molecule type" value="Genomic_DNA"/>
</dbReference>
<feature type="domain" description="CAAX prenyl protease 2/Lysostaphin resistance protein A-like" evidence="3">
    <location>
        <begin position="25"/>
        <end position="119"/>
    </location>
</feature>
<name>A0A2N7AXE6_9LACO</name>
<dbReference type="PANTHER" id="PTHR36435:SF1">
    <property type="entry name" value="CAAX AMINO TERMINAL PROTEASE FAMILY PROTEIN"/>
    <property type="match status" value="1"/>
</dbReference>
<keyword evidence="2" id="KW-1133">Transmembrane helix</keyword>
<gene>
    <name evidence="4" type="ORF">CBP76_00040</name>
</gene>
<dbReference type="PANTHER" id="PTHR36435">
    <property type="entry name" value="SLR1288 PROTEIN"/>
    <property type="match status" value="1"/>
</dbReference>
<reference evidence="4 5" key="1">
    <citation type="submission" date="2017-05" db="EMBL/GenBank/DDBJ databases">
        <title>Lactobacillus nurukis nov., sp. nov., isolated from nuruk.</title>
        <authorList>
            <person name="Kim S.-J."/>
        </authorList>
    </citation>
    <scope>NUCLEOTIDE SEQUENCE [LARGE SCALE GENOMIC DNA]</scope>
    <source>
        <strain evidence="4 5">SYF10-1a</strain>
    </source>
</reference>
<keyword evidence="2" id="KW-0472">Membrane</keyword>
<evidence type="ECO:0000259" key="3">
    <source>
        <dbReference type="Pfam" id="PF02517"/>
    </source>
</evidence>
<feature type="transmembrane region" description="Helical" evidence="2">
    <location>
        <begin position="107"/>
        <end position="125"/>
    </location>
</feature>
<evidence type="ECO:0000256" key="1">
    <source>
        <dbReference type="ARBA" id="ARBA00009067"/>
    </source>
</evidence>
<accession>A0A2N7AXE6</accession>
<organism evidence="4 5">
    <name type="scientific">Companilactobacillus nuruki</name>
    <dbReference type="NCBI Taxonomy" id="1993540"/>
    <lineage>
        <taxon>Bacteria</taxon>
        <taxon>Bacillati</taxon>
        <taxon>Bacillota</taxon>
        <taxon>Bacilli</taxon>
        <taxon>Lactobacillales</taxon>
        <taxon>Lactobacillaceae</taxon>
        <taxon>Companilactobacillus</taxon>
    </lineage>
</organism>
<feature type="transmembrane region" description="Helical" evidence="2">
    <location>
        <begin position="80"/>
        <end position="102"/>
    </location>
</feature>
<evidence type="ECO:0000313" key="5">
    <source>
        <dbReference type="Proteomes" id="UP000235649"/>
    </source>
</evidence>
<protein>
    <recommendedName>
        <fullName evidence="3">CAAX prenyl protease 2/Lysostaphin resistance protein A-like domain-containing protein</fullName>
    </recommendedName>
</protein>
<dbReference type="Pfam" id="PF02517">
    <property type="entry name" value="Rce1-like"/>
    <property type="match status" value="1"/>
</dbReference>
<comment type="similarity">
    <text evidence="1">Belongs to the UPF0177 family.</text>
</comment>
<keyword evidence="2" id="KW-0812">Transmembrane</keyword>
<sequence length="176" mass="19585">MIVAVLITSSIHNQQKCFACLDSGFSSISSEEYIFRGVILTSLLDSFENKINRKKIIFAIVISGLLFGTAHFAHIVTQGFLISMVQVIQVSAMGCLLCALYVRTGSILMPMLVHFAIDYFIIVRVGTVQKKMPTDPISLIVEIVFPFTIYLVLAIVVLNPKNPSRWKLVEQLSSKT</sequence>
<keyword evidence="5" id="KW-1185">Reference proteome</keyword>
<feature type="transmembrane region" description="Helical" evidence="2">
    <location>
        <begin position="137"/>
        <end position="158"/>
    </location>
</feature>
<comment type="caution">
    <text evidence="4">The sequence shown here is derived from an EMBL/GenBank/DDBJ whole genome shotgun (WGS) entry which is preliminary data.</text>
</comment>
<dbReference type="GO" id="GO:0004175">
    <property type="term" value="F:endopeptidase activity"/>
    <property type="evidence" value="ECO:0007669"/>
    <property type="project" value="UniProtKB-ARBA"/>
</dbReference>
<dbReference type="InterPro" id="IPR003675">
    <property type="entry name" value="Rce1/LyrA-like_dom"/>
</dbReference>
<dbReference type="GO" id="GO:0080120">
    <property type="term" value="P:CAAX-box protein maturation"/>
    <property type="evidence" value="ECO:0007669"/>
    <property type="project" value="UniProtKB-ARBA"/>
</dbReference>
<evidence type="ECO:0000313" key="4">
    <source>
        <dbReference type="EMBL" id="PMD73773.1"/>
    </source>
</evidence>
<dbReference type="OrthoDB" id="2297975at2"/>
<feature type="transmembrane region" description="Helical" evidence="2">
    <location>
        <begin position="56"/>
        <end position="74"/>
    </location>
</feature>
<proteinExistence type="inferred from homology"/>
<dbReference type="Proteomes" id="UP000235649">
    <property type="component" value="Unassembled WGS sequence"/>
</dbReference>